<protein>
    <submittedName>
        <fullName evidence="8">RagB/SusD domain protein</fullName>
    </submittedName>
</protein>
<reference key="1">
    <citation type="submission" date="2010-11" db="EMBL/GenBank/DDBJ databases">
        <title>The complete genome of Bacteroides helcogenes P 36-108.</title>
        <authorList>
            <consortium name="US DOE Joint Genome Institute (JGI-PGF)"/>
            <person name="Lucas S."/>
            <person name="Copeland A."/>
            <person name="Lapidus A."/>
            <person name="Bruce D."/>
            <person name="Goodwin L."/>
            <person name="Pitluck S."/>
            <person name="Kyrpides N."/>
            <person name="Mavromatis K."/>
            <person name="Ivanova N."/>
            <person name="Zeytun A."/>
            <person name="Brettin T."/>
            <person name="Detter J.C."/>
            <person name="Tapia R."/>
            <person name="Han C."/>
            <person name="Land M."/>
            <person name="Hauser L."/>
            <person name="Markowitz V."/>
            <person name="Cheng J.-F."/>
            <person name="Hugenholtz P."/>
            <person name="Woyke T."/>
            <person name="Wu D."/>
            <person name="Gronow S."/>
            <person name="Wellnitz S."/>
            <person name="Brambilla E."/>
            <person name="Klenk H.-P."/>
            <person name="Eisen J.A."/>
        </authorList>
    </citation>
    <scope>NUCLEOTIDE SEQUENCE</scope>
    <source>
        <strain>P 36-108</strain>
    </source>
</reference>
<evidence type="ECO:0000256" key="1">
    <source>
        <dbReference type="ARBA" id="ARBA00004442"/>
    </source>
</evidence>
<dbReference type="SUPFAM" id="SSF48452">
    <property type="entry name" value="TPR-like"/>
    <property type="match status" value="1"/>
</dbReference>
<dbReference type="AlphaFoldDB" id="E6SVI7"/>
<comment type="similarity">
    <text evidence="2">Belongs to the SusD family.</text>
</comment>
<accession>E6SVI7</accession>
<comment type="subcellular location">
    <subcellularLocation>
        <location evidence="1">Cell outer membrane</location>
    </subcellularLocation>
</comment>
<dbReference type="GO" id="GO:0009279">
    <property type="term" value="C:cell outer membrane"/>
    <property type="evidence" value="ECO:0007669"/>
    <property type="project" value="UniProtKB-SubCell"/>
</dbReference>
<feature type="domain" description="SusD-like N-terminal" evidence="7">
    <location>
        <begin position="96"/>
        <end position="214"/>
    </location>
</feature>
<evidence type="ECO:0000313" key="8">
    <source>
        <dbReference type="EMBL" id="ADV42497.1"/>
    </source>
</evidence>
<dbReference type="Gene3D" id="1.25.40.390">
    <property type="match status" value="2"/>
</dbReference>
<dbReference type="OrthoDB" id="617686at2"/>
<dbReference type="InterPro" id="IPR033985">
    <property type="entry name" value="SusD-like_N"/>
</dbReference>
<dbReference type="KEGG" id="bhl:Bache_0472"/>
<keyword evidence="9" id="KW-1185">Reference proteome</keyword>
<dbReference type="InterPro" id="IPR011990">
    <property type="entry name" value="TPR-like_helical_dom_sf"/>
</dbReference>
<feature type="domain" description="RagB/SusD" evidence="6">
    <location>
        <begin position="292"/>
        <end position="611"/>
    </location>
</feature>
<dbReference type="InterPro" id="IPR012944">
    <property type="entry name" value="SusD_RagB_dom"/>
</dbReference>
<evidence type="ECO:0000259" key="7">
    <source>
        <dbReference type="Pfam" id="PF14322"/>
    </source>
</evidence>
<dbReference type="PATRIC" id="fig|693979.3.peg.507"/>
<dbReference type="Proteomes" id="UP000008630">
    <property type="component" value="Chromosome"/>
</dbReference>
<name>E6SVI7_BACT6</name>
<dbReference type="HOGENOM" id="CLU_015553_1_1_10"/>
<dbReference type="Pfam" id="PF14322">
    <property type="entry name" value="SusD-like_3"/>
    <property type="match status" value="1"/>
</dbReference>
<evidence type="ECO:0000256" key="4">
    <source>
        <dbReference type="ARBA" id="ARBA00023136"/>
    </source>
</evidence>
<evidence type="ECO:0000256" key="5">
    <source>
        <dbReference type="ARBA" id="ARBA00023237"/>
    </source>
</evidence>
<organism evidence="8 9">
    <name type="scientific">Bacteroides helcogenes (strain ATCC 35417 / DSM 20613 / JCM 6297 / CCUG 15421 / P 36-108)</name>
    <dbReference type="NCBI Taxonomy" id="693979"/>
    <lineage>
        <taxon>Bacteria</taxon>
        <taxon>Pseudomonadati</taxon>
        <taxon>Bacteroidota</taxon>
        <taxon>Bacteroidia</taxon>
        <taxon>Bacteroidales</taxon>
        <taxon>Bacteroidaceae</taxon>
        <taxon>Bacteroides</taxon>
    </lineage>
</organism>
<evidence type="ECO:0000256" key="3">
    <source>
        <dbReference type="ARBA" id="ARBA00022729"/>
    </source>
</evidence>
<dbReference type="STRING" id="693979.Bache_0472"/>
<reference evidence="8 9" key="2">
    <citation type="journal article" date="2011" name="Stand. Genomic Sci.">
        <title>Complete genome sequence of Bacteroides helcogenes type strain (P 36-108).</title>
        <authorList>
            <person name="Pati A."/>
            <person name="Gronow S."/>
            <person name="Zeytun A."/>
            <person name="Lapidus A."/>
            <person name="Nolan M."/>
            <person name="Hammon N."/>
            <person name="Deshpande S."/>
            <person name="Cheng J.F."/>
            <person name="Tapia R."/>
            <person name="Han C."/>
            <person name="Goodwin L."/>
            <person name="Pitluck S."/>
            <person name="Liolios K."/>
            <person name="Pagani I."/>
            <person name="Ivanova N."/>
            <person name="Mavromatis K."/>
            <person name="Chen A."/>
            <person name="Palaniappan K."/>
            <person name="Land M."/>
            <person name="Hauser L."/>
            <person name="Chang Y.J."/>
            <person name="Jeffries C.D."/>
            <person name="Detter J.C."/>
            <person name="Brambilla E."/>
            <person name="Rohde M."/>
            <person name="Goker M."/>
            <person name="Woyke T."/>
            <person name="Bristow J."/>
            <person name="Eisen J.A."/>
            <person name="Markowitz V."/>
            <person name="Hugenholtz P."/>
            <person name="Kyrpides N.C."/>
            <person name="Klenk H.P."/>
            <person name="Lucas S."/>
        </authorList>
    </citation>
    <scope>NUCLEOTIDE SEQUENCE [LARGE SCALE GENOMIC DNA]</scope>
    <source>
        <strain evidence="9">ATCC 35417 / DSM 20613 / JCM 6297 / CCUG 15421 / P 36-108</strain>
    </source>
</reference>
<evidence type="ECO:0000259" key="6">
    <source>
        <dbReference type="Pfam" id="PF07980"/>
    </source>
</evidence>
<dbReference type="Pfam" id="PF07980">
    <property type="entry name" value="SusD_RagB"/>
    <property type="match status" value="1"/>
</dbReference>
<dbReference type="eggNOG" id="COG0702">
    <property type="taxonomic scope" value="Bacteria"/>
</dbReference>
<keyword evidence="5" id="KW-0998">Cell outer membrane</keyword>
<evidence type="ECO:0000256" key="2">
    <source>
        <dbReference type="ARBA" id="ARBA00006275"/>
    </source>
</evidence>
<sequence length="611" mass="67591">MKNLKYYICSLVLVGGLTSCDTLLNEKPLYSQNSSVVFSSASNAELALLGCYGYMAAPNGYGQMWQEVMLSASGFGFANHNGSDQDVNVNLNTPVSNSLVSYAWQGMYKVIAEVNAFLESLDKSGLSADVKKQYGGEAKFLRAVAYYNLATVFGDVPLKTIASSSEGIAIARSPKEDVFRQVVADLTDASAISDTKVDGRANAWAAKAYLGKVYHKMARLGIDTSANLEKAKAVFDDVYANSGYALEPKFGSLFADNVRGSKESVFQLNYTTESTVIYNRACNRFAPSLSTTGISWSTYRASKAIYDLMEGTYPDDPRIAETFQTRWRTRGGNNQANPKTMVGDELCANDSTYLYPYVTYTVKGDSITKNGKVVAARQHLIKLPYGELSNPRNPSVSELANYEKTHGESPDNQIISRIVTEKFAKEGNQNSWPAFQKLYDQNQVGTRSHKNLIVYRYAEMLLLMADVYNELGNTAKAVSLANEVLARARNSGKGTASEPKDWPASLGKDEVTEKLYFERIFEFIGEPNMYEMVRICGTEYLKKALEYHNNHEITKASQARYASTNNAWLDQLFNGGNLTDDFLKKNLLLPIPQSEIDANSGITNSDNNYGY</sequence>
<keyword evidence="4" id="KW-0472">Membrane</keyword>
<dbReference type="RefSeq" id="WP_013546113.1">
    <property type="nucleotide sequence ID" value="NC_014933.1"/>
</dbReference>
<proteinExistence type="inferred from homology"/>
<gene>
    <name evidence="8" type="ordered locus">Bache_0472</name>
</gene>
<dbReference type="EMBL" id="CP002352">
    <property type="protein sequence ID" value="ADV42497.1"/>
    <property type="molecule type" value="Genomic_DNA"/>
</dbReference>
<dbReference type="PROSITE" id="PS51257">
    <property type="entry name" value="PROKAR_LIPOPROTEIN"/>
    <property type="match status" value="1"/>
</dbReference>
<evidence type="ECO:0000313" key="9">
    <source>
        <dbReference type="Proteomes" id="UP000008630"/>
    </source>
</evidence>
<keyword evidence="3" id="KW-0732">Signal</keyword>